<keyword evidence="7 10" id="KW-0460">Magnesium</keyword>
<evidence type="ECO:0000313" key="17">
    <source>
        <dbReference type="EMBL" id="UTW13236.1"/>
    </source>
</evidence>
<keyword evidence="6 10" id="KW-0479">Metal-binding</keyword>
<evidence type="ECO:0000256" key="12">
    <source>
        <dbReference type="RuleBase" id="RU003572"/>
    </source>
</evidence>
<keyword evidence="8 10" id="KW-0558">Oxidation</keyword>
<feature type="binding site" evidence="10">
    <location>
        <position position="284"/>
    </location>
    <ligand>
        <name>acetyl-CoA</name>
        <dbReference type="ChEBI" id="CHEBI:57288"/>
    </ligand>
</feature>
<feature type="binding site" evidence="10">
    <location>
        <position position="440"/>
    </location>
    <ligand>
        <name>glyoxylate</name>
        <dbReference type="ChEBI" id="CHEBI:36655"/>
    </ligand>
</feature>
<reference evidence="17" key="1">
    <citation type="submission" date="2021-04" db="EMBL/GenBank/DDBJ databases">
        <title>Oceanospirillales bacteria with DddD are important DMSP degraders in coastal seawater.</title>
        <authorList>
            <person name="Liu J."/>
        </authorList>
    </citation>
    <scope>NUCLEOTIDE SEQUENCE</scope>
    <source>
        <strain evidence="17">D13-1</strain>
    </source>
</reference>
<dbReference type="NCBIfam" id="NF002825">
    <property type="entry name" value="PRK02999.1"/>
    <property type="match status" value="1"/>
</dbReference>
<evidence type="ECO:0000259" key="16">
    <source>
        <dbReference type="Pfam" id="PF20659"/>
    </source>
</evidence>
<feature type="binding site" evidence="10">
    <location>
        <position position="549"/>
    </location>
    <ligand>
        <name>acetyl-CoA</name>
        <dbReference type="ChEBI" id="CHEBI:57288"/>
    </ligand>
</feature>
<evidence type="ECO:0000256" key="6">
    <source>
        <dbReference type="ARBA" id="ARBA00022723"/>
    </source>
</evidence>
<dbReference type="Pfam" id="PF20659">
    <property type="entry name" value="MS_C"/>
    <property type="match status" value="1"/>
</dbReference>
<feature type="binding site" evidence="10">
    <location>
        <position position="468"/>
    </location>
    <ligand>
        <name>Mg(2+)</name>
        <dbReference type="ChEBI" id="CHEBI:18420"/>
    </ligand>
</feature>
<comment type="catalytic activity">
    <reaction evidence="9 10 12">
        <text>glyoxylate + acetyl-CoA + H2O = (S)-malate + CoA + H(+)</text>
        <dbReference type="Rhea" id="RHEA:18181"/>
        <dbReference type="ChEBI" id="CHEBI:15377"/>
        <dbReference type="ChEBI" id="CHEBI:15378"/>
        <dbReference type="ChEBI" id="CHEBI:15589"/>
        <dbReference type="ChEBI" id="CHEBI:36655"/>
        <dbReference type="ChEBI" id="CHEBI:57287"/>
        <dbReference type="ChEBI" id="CHEBI:57288"/>
        <dbReference type="EC" id="2.3.3.9"/>
    </reaction>
</comment>
<feature type="modified residue" description="Cysteine sulfenic acid (-SOH)" evidence="10">
    <location>
        <position position="625"/>
    </location>
</feature>
<proteinExistence type="inferred from homology"/>
<keyword evidence="3 10" id="KW-0963">Cytoplasm</keyword>
<keyword evidence="4 10" id="KW-0816">Tricarboxylic acid cycle</keyword>
<keyword evidence="18" id="KW-1185">Reference proteome</keyword>
<dbReference type="Gene3D" id="3.20.20.360">
    <property type="entry name" value="Malate synthase, domain 3"/>
    <property type="match status" value="2"/>
</dbReference>
<feature type="binding site" evidence="10">
    <location>
        <position position="321"/>
    </location>
    <ligand>
        <name>acetyl-CoA</name>
        <dbReference type="ChEBI" id="CHEBI:57288"/>
    </ligand>
</feature>
<evidence type="ECO:0000256" key="2">
    <source>
        <dbReference type="ARBA" id="ARBA00022435"/>
    </source>
</evidence>
<dbReference type="Pfam" id="PF01274">
    <property type="entry name" value="MS_TIM-barrel"/>
    <property type="match status" value="1"/>
</dbReference>
<dbReference type="EC" id="2.3.3.9" evidence="10 11"/>
<feature type="binding site" evidence="10">
    <location>
        <position position="440"/>
    </location>
    <ligand>
        <name>Mg(2+)</name>
        <dbReference type="ChEBI" id="CHEBI:18420"/>
    </ligand>
</feature>
<dbReference type="EMBL" id="CP073347">
    <property type="protein sequence ID" value="UTW13236.1"/>
    <property type="molecule type" value="Genomic_DNA"/>
</dbReference>
<gene>
    <name evidence="10" type="primary">glcB</name>
    <name evidence="17" type="ORF">KDW95_06140</name>
</gene>
<dbReference type="Proteomes" id="UP001058461">
    <property type="component" value="Chromosome"/>
</dbReference>
<feature type="domain" description="Malate synthase C-terminal" evidence="16">
    <location>
        <begin position="599"/>
        <end position="699"/>
    </location>
</feature>
<feature type="binding site" evidence="10">
    <location>
        <begin position="129"/>
        <end position="130"/>
    </location>
    <ligand>
        <name>acetyl-CoA</name>
        <dbReference type="ChEBI" id="CHEBI:57288"/>
    </ligand>
</feature>
<dbReference type="InterPro" id="IPR046363">
    <property type="entry name" value="MS_N_TIM-barrel_dom"/>
</dbReference>
<feature type="domain" description="Malate synthase G alpha-beta insertion" evidence="15">
    <location>
        <begin position="164"/>
        <end position="243"/>
    </location>
</feature>
<dbReference type="Pfam" id="PF20656">
    <property type="entry name" value="MS_N"/>
    <property type="match status" value="1"/>
</dbReference>
<dbReference type="InterPro" id="IPR048356">
    <property type="entry name" value="MS_N"/>
</dbReference>
<dbReference type="InterPro" id="IPR006253">
    <property type="entry name" value="Malate_synthG"/>
</dbReference>
<comment type="pathway">
    <text evidence="10 12">Carbohydrate metabolism; glyoxylate cycle; (S)-malate from isocitrate: step 2/2.</text>
</comment>
<feature type="active site" description="Proton acceptor" evidence="10">
    <location>
        <position position="348"/>
    </location>
</feature>
<comment type="cofactor">
    <cofactor evidence="1 10">
        <name>Mg(2+)</name>
        <dbReference type="ChEBI" id="CHEBI:18420"/>
    </cofactor>
</comment>
<feature type="domain" description="Malate synthase N-terminal" evidence="14">
    <location>
        <begin position="16"/>
        <end position="68"/>
    </location>
</feature>
<evidence type="ECO:0000259" key="14">
    <source>
        <dbReference type="Pfam" id="PF20656"/>
    </source>
</evidence>
<evidence type="ECO:0000256" key="11">
    <source>
        <dbReference type="NCBIfam" id="TIGR01345"/>
    </source>
</evidence>
<dbReference type="Gene3D" id="1.20.1220.12">
    <property type="entry name" value="Malate synthase, domain III"/>
    <property type="match status" value="1"/>
</dbReference>
<evidence type="ECO:0000256" key="3">
    <source>
        <dbReference type="ARBA" id="ARBA00022490"/>
    </source>
</evidence>
<evidence type="ECO:0000256" key="7">
    <source>
        <dbReference type="ARBA" id="ARBA00022842"/>
    </source>
</evidence>
<comment type="subunit">
    <text evidence="10">Monomer.</text>
</comment>
<evidence type="ECO:0000256" key="9">
    <source>
        <dbReference type="ARBA" id="ARBA00047918"/>
    </source>
</evidence>
<keyword evidence="2 10" id="KW-0329">Glyoxylate bypass</keyword>
<feature type="active site" description="Proton donor" evidence="10">
    <location>
        <position position="639"/>
    </location>
</feature>
<evidence type="ECO:0000313" key="18">
    <source>
        <dbReference type="Proteomes" id="UP001058461"/>
    </source>
</evidence>
<dbReference type="PANTHER" id="PTHR42739">
    <property type="entry name" value="MALATE SYNTHASE G"/>
    <property type="match status" value="1"/>
</dbReference>
<feature type="binding site" evidence="10">
    <location>
        <position position="348"/>
    </location>
    <ligand>
        <name>glyoxylate</name>
        <dbReference type="ChEBI" id="CHEBI:36655"/>
    </ligand>
</feature>
<name>A0ABY5HQS3_9GAMM</name>
<evidence type="ECO:0000256" key="4">
    <source>
        <dbReference type="ARBA" id="ARBA00022532"/>
    </source>
</evidence>
<dbReference type="GO" id="GO:0004474">
    <property type="term" value="F:malate synthase activity"/>
    <property type="evidence" value="ECO:0007669"/>
    <property type="project" value="UniProtKB-EC"/>
</dbReference>
<dbReference type="Pfam" id="PF20658">
    <property type="entry name" value="MSG_insertion"/>
    <property type="match status" value="1"/>
</dbReference>
<sequence length="745" mass="81078">MTNRIKTGGLKVSADLYALVASDIAPGTGIDPEHFWAGFETLLDDLGPQNRRLLDRRNQLQHQIDDWHCTYRSRNGRKPVDLGQYHAFLREIGYLVPEGEAFSITTENVDDEIARVAGPQLVVPVSNARFALNAANARWGSLYDALYGTDAIDESEGGEKGARFNPERAARVITWAADFLDQAVPLASGSHAKVTEYVLVEDAGCTRLAVTIGSGDVTALADPQQFAGFGTAEDGARTILLRNNGLHIELQLDAEHAIGALSTSGLKDVVLESALSTIMDCEDSVAAVDAQDKVGVYRNWLGLMKGTLEETFSKAGEVVTRRLNSDRCYRTPAGEGLRLHGRSLLLVRNVGHLMTTDAVLDRDNQPVPEGFLDAAITGLCALHDLRGARAGRNSRAGSLYIVKPKMHGPEEAALTNALFGRVEQLLGLAANTLKVGVMDEERRTSANLAECIRAVRERLFFINTGFLDRTGDEIHTSMQAGPVLPKDAIKAQPWISAYEDRNVDIGLACGLRGRAQIGKGMWAMPDEMKQMLDAKVAHPKAGASCAWVPSPTAATLHVTHYHQVNVAQRQQELQGRSRAELAALLTPPLLGDLGLTPQQIQAEVDNNVQGILGYVVRWVGQGIGCSKVADIHNVGLMEDRATLRISSQHLANWLLHGICTDDQVLDTLKRMAVVVDTQNAADPAYQRMAPDLDNSVAFQAACDLIFKGCAQPSGYTEPLLQLRRREQKALQASTWQANVKHHASR</sequence>
<dbReference type="RefSeq" id="WP_255855407.1">
    <property type="nucleotide sequence ID" value="NZ_CP073347.1"/>
</dbReference>
<dbReference type="SUPFAM" id="SSF51645">
    <property type="entry name" value="Malate synthase G"/>
    <property type="match status" value="1"/>
</dbReference>
<dbReference type="InterPro" id="IPR011076">
    <property type="entry name" value="Malate_synth_sf"/>
</dbReference>
<dbReference type="PANTHER" id="PTHR42739:SF1">
    <property type="entry name" value="MALATE SYNTHASE G"/>
    <property type="match status" value="1"/>
</dbReference>
<evidence type="ECO:0000256" key="1">
    <source>
        <dbReference type="ARBA" id="ARBA00001946"/>
    </source>
</evidence>
<comment type="similarity">
    <text evidence="10 12">Belongs to the malate synthase family. GlcB subfamily.</text>
</comment>
<feature type="binding site" evidence="10">
    <location>
        <position position="122"/>
    </location>
    <ligand>
        <name>acetyl-CoA</name>
        <dbReference type="ChEBI" id="CHEBI:57288"/>
    </ligand>
</feature>
<dbReference type="InterPro" id="IPR044856">
    <property type="entry name" value="Malate_synth_C_sf"/>
</dbReference>
<feature type="binding site" evidence="10">
    <location>
        <begin position="465"/>
        <end position="468"/>
    </location>
    <ligand>
        <name>glyoxylate</name>
        <dbReference type="ChEBI" id="CHEBI:36655"/>
    </ligand>
</feature>
<dbReference type="NCBIfam" id="TIGR01345">
    <property type="entry name" value="malate_syn_G"/>
    <property type="match status" value="1"/>
</dbReference>
<accession>A0ABY5HQS3</accession>
<comment type="subcellular location">
    <subcellularLocation>
        <location evidence="10 12">Cytoplasm</location>
    </subcellularLocation>
</comment>
<evidence type="ECO:0000256" key="8">
    <source>
        <dbReference type="ARBA" id="ARBA00023097"/>
    </source>
</evidence>
<feature type="domain" description="Malate synthase TIM barrel" evidence="13">
    <location>
        <begin position="345"/>
        <end position="580"/>
    </location>
</feature>
<dbReference type="InterPro" id="IPR048357">
    <property type="entry name" value="MSG_insertion"/>
</dbReference>
<keyword evidence="17" id="KW-0012">Acyltransferase</keyword>
<dbReference type="InterPro" id="IPR048355">
    <property type="entry name" value="MS_C"/>
</dbReference>
<comment type="function">
    <text evidence="10">Involved in the glycolate utilization. Catalyzes the condensation and subsequent hydrolysis of acetyl-coenzyme A (acetyl-CoA) and glyoxylate to form malate and CoA.</text>
</comment>
<dbReference type="HAMAP" id="MF_00641">
    <property type="entry name" value="Malate_synth_G"/>
    <property type="match status" value="1"/>
</dbReference>
<evidence type="ECO:0000259" key="13">
    <source>
        <dbReference type="Pfam" id="PF01274"/>
    </source>
</evidence>
<organism evidence="17 18">
    <name type="scientific">Marinobacterium rhizophilum</name>
    <dbReference type="NCBI Taxonomy" id="420402"/>
    <lineage>
        <taxon>Bacteria</taxon>
        <taxon>Pseudomonadati</taxon>
        <taxon>Pseudomonadota</taxon>
        <taxon>Gammaproteobacteria</taxon>
        <taxon>Oceanospirillales</taxon>
        <taxon>Oceanospirillaceae</taxon>
        <taxon>Marinobacterium</taxon>
    </lineage>
</organism>
<keyword evidence="5 10" id="KW-0808">Transferase</keyword>
<evidence type="ECO:0000256" key="5">
    <source>
        <dbReference type="ARBA" id="ARBA00022679"/>
    </source>
</evidence>
<evidence type="ECO:0000259" key="15">
    <source>
        <dbReference type="Pfam" id="PF20658"/>
    </source>
</evidence>
<evidence type="ECO:0000256" key="10">
    <source>
        <dbReference type="HAMAP-Rule" id="MF_00641"/>
    </source>
</evidence>
<comment type="caution">
    <text evidence="10">Lacks conserved residue(s) required for the propagation of feature annotation.</text>
</comment>
<dbReference type="InterPro" id="IPR001465">
    <property type="entry name" value="Malate_synthase_TIM"/>
</dbReference>
<protein>
    <recommendedName>
        <fullName evidence="10 11">Malate synthase G</fullName>
        <ecNumber evidence="10 11">2.3.3.9</ecNumber>
    </recommendedName>
</protein>